<dbReference type="Gene3D" id="2.70.98.10">
    <property type="match status" value="1"/>
</dbReference>
<dbReference type="Proteomes" id="UP000190162">
    <property type="component" value="Unassembled WGS sequence"/>
</dbReference>
<dbReference type="InterPro" id="IPR004103">
    <property type="entry name" value="Lyase_8_C"/>
</dbReference>
<sequence length="274" mass="30362">MNVNLIKDAARGIFILLLLTSSEYDSTKTAVEFRKIKSSAGNKIYIDGVRHPSGLTPIDYSGNPKSIFLEGDIVSSSRGYVFLANDNVKFEKNIDQAGNWIEVNTVNEERMSNPYMEYNTVDIDIMHGVGGSVYDKYAYIVIPSISLAEFNSKLAVSDKVGVDVLMVSGDAHVISVPESGLIAANVFSEDGYVNDILEVSTQSAVVFEKKLNKIKVWLSEPTRSHNQVSLLFPKESNLILEPMYQNIVSVEDDHFIVDTSAKDGETIFFELTID</sequence>
<organism evidence="2 3">
    <name type="scientific">Enterovibrio nigricans DSM 22720</name>
    <dbReference type="NCBI Taxonomy" id="1121868"/>
    <lineage>
        <taxon>Bacteria</taxon>
        <taxon>Pseudomonadati</taxon>
        <taxon>Pseudomonadota</taxon>
        <taxon>Gammaproteobacteria</taxon>
        <taxon>Vibrionales</taxon>
        <taxon>Vibrionaceae</taxon>
        <taxon>Enterovibrio</taxon>
    </lineage>
</organism>
<dbReference type="Gene3D" id="2.60.220.10">
    <property type="entry name" value="Polysaccharide lyase family 8-like, C-terminal"/>
    <property type="match status" value="1"/>
</dbReference>
<dbReference type="Pfam" id="PF02884">
    <property type="entry name" value="Lyase_8_C"/>
    <property type="match status" value="1"/>
</dbReference>
<dbReference type="PANTHER" id="PTHR38481:SF1">
    <property type="entry name" value="HYALURONATE LYASE"/>
    <property type="match status" value="1"/>
</dbReference>
<evidence type="ECO:0000313" key="2">
    <source>
        <dbReference type="EMBL" id="SKA64966.1"/>
    </source>
</evidence>
<dbReference type="RefSeq" id="WP_244556666.1">
    <property type="nucleotide sequence ID" value="NZ_FUXU01000076.1"/>
</dbReference>
<dbReference type="EMBL" id="FUXU01000076">
    <property type="protein sequence ID" value="SKA64966.1"/>
    <property type="molecule type" value="Genomic_DNA"/>
</dbReference>
<dbReference type="InterPro" id="IPR014718">
    <property type="entry name" value="GH-type_carb-bd"/>
</dbReference>
<dbReference type="PANTHER" id="PTHR38481">
    <property type="entry name" value="HYALURONATE LYASE"/>
    <property type="match status" value="1"/>
</dbReference>
<keyword evidence="2" id="KW-0456">Lyase</keyword>
<keyword evidence="3" id="KW-1185">Reference proteome</keyword>
<accession>A0A1T4VJ64</accession>
<dbReference type="InterPro" id="IPR038970">
    <property type="entry name" value="Lyase_8"/>
</dbReference>
<evidence type="ECO:0000313" key="3">
    <source>
        <dbReference type="Proteomes" id="UP000190162"/>
    </source>
</evidence>
<reference evidence="3" key="1">
    <citation type="submission" date="2017-02" db="EMBL/GenBank/DDBJ databases">
        <authorList>
            <person name="Varghese N."/>
            <person name="Submissions S."/>
        </authorList>
    </citation>
    <scope>NUCLEOTIDE SEQUENCE [LARGE SCALE GENOMIC DNA]</scope>
    <source>
        <strain evidence="3">DSM 22720</strain>
    </source>
</reference>
<dbReference type="InterPro" id="IPR011013">
    <property type="entry name" value="Gal_mutarotase_sf_dom"/>
</dbReference>
<dbReference type="SUPFAM" id="SSF74650">
    <property type="entry name" value="Galactose mutarotase-like"/>
    <property type="match status" value="1"/>
</dbReference>
<protein>
    <submittedName>
        <fullName evidence="2">Polysaccharide lyase family 8, super-sandwich domain</fullName>
    </submittedName>
</protein>
<dbReference type="SUPFAM" id="SSF49863">
    <property type="entry name" value="Hyaluronate lyase-like, C-terminal domain"/>
    <property type="match status" value="1"/>
</dbReference>
<proteinExistence type="predicted"/>
<feature type="domain" description="Polysaccharide lyase family 8 C-terminal" evidence="1">
    <location>
        <begin position="168"/>
        <end position="226"/>
    </location>
</feature>
<dbReference type="GO" id="GO:0016829">
    <property type="term" value="F:lyase activity"/>
    <property type="evidence" value="ECO:0007669"/>
    <property type="project" value="UniProtKB-KW"/>
</dbReference>
<dbReference type="GO" id="GO:0005576">
    <property type="term" value="C:extracellular region"/>
    <property type="evidence" value="ECO:0007669"/>
    <property type="project" value="InterPro"/>
</dbReference>
<dbReference type="GO" id="GO:0005975">
    <property type="term" value="P:carbohydrate metabolic process"/>
    <property type="evidence" value="ECO:0007669"/>
    <property type="project" value="InterPro"/>
</dbReference>
<dbReference type="GO" id="GO:0030246">
    <property type="term" value="F:carbohydrate binding"/>
    <property type="evidence" value="ECO:0007669"/>
    <property type="project" value="InterPro"/>
</dbReference>
<name>A0A1T4VJ64_9GAMM</name>
<evidence type="ECO:0000259" key="1">
    <source>
        <dbReference type="Pfam" id="PF02884"/>
    </source>
</evidence>
<dbReference type="InterPro" id="IPR011071">
    <property type="entry name" value="Lyase_8-like_C"/>
</dbReference>
<dbReference type="AlphaFoldDB" id="A0A1T4VJ64"/>
<gene>
    <name evidence="2" type="ORF">SAMN02745132_03906</name>
</gene>